<accession>A0A0K0D7Y9</accession>
<evidence type="ECO:0000313" key="2">
    <source>
        <dbReference type="WBParaSite" id="ACAC_0000618401-mRNA-1"/>
    </source>
</evidence>
<dbReference type="WBParaSite" id="ACAC_0000618401-mRNA-1">
    <property type="protein sequence ID" value="ACAC_0000618401-mRNA-1"/>
    <property type="gene ID" value="ACAC_0000618401"/>
</dbReference>
<reference evidence="2" key="2">
    <citation type="submission" date="2017-02" db="UniProtKB">
        <authorList>
            <consortium name="WormBaseParasite"/>
        </authorList>
    </citation>
    <scope>IDENTIFICATION</scope>
</reference>
<proteinExistence type="predicted"/>
<dbReference type="Proteomes" id="UP000035642">
    <property type="component" value="Unassembled WGS sequence"/>
</dbReference>
<organism evidence="1 2">
    <name type="scientific">Angiostrongylus cantonensis</name>
    <name type="common">Rat lungworm</name>
    <dbReference type="NCBI Taxonomy" id="6313"/>
    <lineage>
        <taxon>Eukaryota</taxon>
        <taxon>Metazoa</taxon>
        <taxon>Ecdysozoa</taxon>
        <taxon>Nematoda</taxon>
        <taxon>Chromadorea</taxon>
        <taxon>Rhabditida</taxon>
        <taxon>Rhabditina</taxon>
        <taxon>Rhabditomorpha</taxon>
        <taxon>Strongyloidea</taxon>
        <taxon>Metastrongylidae</taxon>
        <taxon>Angiostrongylus</taxon>
    </lineage>
</organism>
<dbReference type="AlphaFoldDB" id="A0A0K0D7Y9"/>
<sequence length="104" mass="11357">MNTLVGSVHTERNRAYSLSTDDEFCMVDEDVIGSGVTNPTGEPNIKFIGSQRGRSPLNTGITVDPHHFRVPSDWCGDVLAALPADFSTPTVRSGRIDIYPFFNA</sequence>
<name>A0A0K0D7Y9_ANGCA</name>
<reference evidence="1" key="1">
    <citation type="submission" date="2012-09" db="EMBL/GenBank/DDBJ databases">
        <authorList>
            <person name="Martin A.A."/>
        </authorList>
    </citation>
    <scope>NUCLEOTIDE SEQUENCE</scope>
</reference>
<keyword evidence="1" id="KW-1185">Reference proteome</keyword>
<protein>
    <submittedName>
        <fullName evidence="2">Transposase</fullName>
    </submittedName>
</protein>
<evidence type="ECO:0000313" key="1">
    <source>
        <dbReference type="Proteomes" id="UP000035642"/>
    </source>
</evidence>